<name>A0ABQ9YI34_9EUKA</name>
<evidence type="ECO:0000256" key="1">
    <source>
        <dbReference type="SAM" id="MobiDB-lite"/>
    </source>
</evidence>
<accession>A0ABQ9YI34</accession>
<sequence length="1071" mass="121434">MSERTSLAHQSINSISTVGGDGFVADVALSPEIPTDSLASHLRRFESGNERVAWTRLMEWFVEGVMGIELFRNDHRTAPPLTSDNIRIDVLSTIVIAFPSSPDEPSIAGTLSSDISMLCQFFLHQCRTLNQLNRLTIPLDPKQEDIVFSRIMVALVEHFVASGDLILPTSSPSDHFQYFAECFRQVREYADFSVDPSLIDHLAPLFVLLVLHNNNLSFFPAENSFLCGDAVESSEELLDAVKKVKETHSLETVRNDYFDWTEWVRMMEMVELGVVTLPHSFLSKRSTNSESFHIHSRANNETSSTANEIGPFNTRSAREVEVLSNWSDVHPSHHSSTLSTQTSLPSQHTSSDSQSFTTEQMVVHAGFFVRHSRRMIFSIHTHLARQHPNSLPWEIRPSLVSVSFLDSDSLSNSHFLDENKKFDLSLFDETDDEKLVASLRRCRAVVAKTKSTHFIADVHAFWIVLISGLRSSNEQVSLECYLLFLVLADLISIVDDPRPSDFLHLRTSFRDGTCWEKVTLLQLWVRWLEARQEGGHGQMMSESDFDFDGFLSADMSNTLFFDIACRFVNRVVMSDAASMSFGWKMDFLLSFEKKYQMLSRLTSDPSPSSHQTRSTLFLSPHAISLGSFLSVFCGCDFPSALTELITIDLESSPHEFSYGVNPVFYLNHTSIAPKHRHSFFPMDLMFERFFRSDPAAFFRGWPEPYDCAQRRFLFTPFVGLHALLHRSPKLNLDQQGLWQLIRMLFVNPPQNVTRADIQDLFHYFPPPRLFHTLLSSPHFFRATIDDWICFLSSVGAFGEYTCPFGACSSLAKVFKMLAPLERIDYQTELDMLWIVGEIVVSLHWLSIPPHFDSPFLCHLPSLAGAQRGVLQILSTLSGIPSLVTTDPIMPDWNSIRAMISAEMSVNDRARLLSQSVRYLAYDDHHSSTITPLIVKFLAGNLLCDLPAVVSAALEFFHRFVRISPDIILLYLVRFGLLDCVVDCCDWDTSGENPKRRPETENESVRFLSSLLTLPVILTHHTMERRPVNDRNTTQRTSGLDGRSIFEDLRMSAALCDATPPFPVSSECIIRL</sequence>
<protein>
    <submittedName>
        <fullName evidence="2">Uncharacterized protein</fullName>
    </submittedName>
</protein>
<keyword evidence="3" id="KW-1185">Reference proteome</keyword>
<feature type="compositionally biased region" description="Low complexity" evidence="1">
    <location>
        <begin position="334"/>
        <end position="351"/>
    </location>
</feature>
<dbReference type="Proteomes" id="UP001281761">
    <property type="component" value="Unassembled WGS sequence"/>
</dbReference>
<evidence type="ECO:0000313" key="2">
    <source>
        <dbReference type="EMBL" id="KAK2963421.1"/>
    </source>
</evidence>
<reference evidence="2 3" key="1">
    <citation type="journal article" date="2022" name="bioRxiv">
        <title>Genomics of Preaxostyla Flagellates Illuminates Evolutionary Transitions and the Path Towards Mitochondrial Loss.</title>
        <authorList>
            <person name="Novak L.V.F."/>
            <person name="Treitli S.C."/>
            <person name="Pyrih J."/>
            <person name="Halakuc P."/>
            <person name="Pipaliya S.V."/>
            <person name="Vacek V."/>
            <person name="Brzon O."/>
            <person name="Soukal P."/>
            <person name="Eme L."/>
            <person name="Dacks J.B."/>
            <person name="Karnkowska A."/>
            <person name="Elias M."/>
            <person name="Hampl V."/>
        </authorList>
    </citation>
    <scope>NUCLEOTIDE SEQUENCE [LARGE SCALE GENOMIC DNA]</scope>
    <source>
        <strain evidence="2">NAU3</strain>
        <tissue evidence="2">Gut</tissue>
    </source>
</reference>
<organism evidence="2 3">
    <name type="scientific">Blattamonas nauphoetae</name>
    <dbReference type="NCBI Taxonomy" id="2049346"/>
    <lineage>
        <taxon>Eukaryota</taxon>
        <taxon>Metamonada</taxon>
        <taxon>Preaxostyla</taxon>
        <taxon>Oxymonadida</taxon>
        <taxon>Blattamonas</taxon>
    </lineage>
</organism>
<evidence type="ECO:0000313" key="3">
    <source>
        <dbReference type="Proteomes" id="UP001281761"/>
    </source>
</evidence>
<proteinExistence type="predicted"/>
<gene>
    <name evidence="2" type="ORF">BLNAU_1462</name>
</gene>
<comment type="caution">
    <text evidence="2">The sequence shown here is derived from an EMBL/GenBank/DDBJ whole genome shotgun (WGS) entry which is preliminary data.</text>
</comment>
<feature type="region of interest" description="Disordered" evidence="1">
    <location>
        <begin position="332"/>
        <end position="355"/>
    </location>
</feature>
<dbReference type="EMBL" id="JARBJD010000006">
    <property type="protein sequence ID" value="KAK2963421.1"/>
    <property type="molecule type" value="Genomic_DNA"/>
</dbReference>